<reference evidence="2" key="2">
    <citation type="submission" date="2020-05" db="UniProtKB">
        <authorList>
            <consortium name="EnsemblMetazoa"/>
        </authorList>
    </citation>
    <scope>IDENTIFICATION</scope>
    <source>
        <strain evidence="2">IAEA</strain>
    </source>
</reference>
<name>A0A1B0A957_GLOPL</name>
<keyword evidence="1" id="KW-0472">Membrane</keyword>
<dbReference type="Proteomes" id="UP000092445">
    <property type="component" value="Unassembled WGS sequence"/>
</dbReference>
<evidence type="ECO:0000313" key="3">
    <source>
        <dbReference type="Proteomes" id="UP000092445"/>
    </source>
</evidence>
<keyword evidence="3" id="KW-1185">Reference proteome</keyword>
<protein>
    <submittedName>
        <fullName evidence="2">Uncharacterized protein</fullName>
    </submittedName>
</protein>
<evidence type="ECO:0000256" key="1">
    <source>
        <dbReference type="SAM" id="Phobius"/>
    </source>
</evidence>
<organism evidence="2 3">
    <name type="scientific">Glossina pallidipes</name>
    <name type="common">Tsetse fly</name>
    <dbReference type="NCBI Taxonomy" id="7398"/>
    <lineage>
        <taxon>Eukaryota</taxon>
        <taxon>Metazoa</taxon>
        <taxon>Ecdysozoa</taxon>
        <taxon>Arthropoda</taxon>
        <taxon>Hexapoda</taxon>
        <taxon>Insecta</taxon>
        <taxon>Pterygota</taxon>
        <taxon>Neoptera</taxon>
        <taxon>Endopterygota</taxon>
        <taxon>Diptera</taxon>
        <taxon>Brachycera</taxon>
        <taxon>Muscomorpha</taxon>
        <taxon>Hippoboscoidea</taxon>
        <taxon>Glossinidae</taxon>
        <taxon>Glossina</taxon>
    </lineage>
</organism>
<reference evidence="3" key="1">
    <citation type="submission" date="2014-03" db="EMBL/GenBank/DDBJ databases">
        <authorList>
            <person name="Aksoy S."/>
            <person name="Warren W."/>
            <person name="Wilson R.K."/>
        </authorList>
    </citation>
    <scope>NUCLEOTIDE SEQUENCE [LARGE SCALE GENOMIC DNA]</scope>
    <source>
        <strain evidence="3">IAEA</strain>
    </source>
</reference>
<proteinExistence type="predicted"/>
<evidence type="ECO:0000313" key="2">
    <source>
        <dbReference type="EnsemblMetazoa" id="GPAI038237-PA"/>
    </source>
</evidence>
<accession>A0A1B0A957</accession>
<sequence length="118" mass="13167">MSEKSSNPRYPRTKCHINACEGLVSSTFSCLLNLTKLCRFAKITPNIDLSFSLTISDLYRNKIDNVLRSILTADNRFECSFGTKRTSCGTISIIPGTISCAFIIFEVLTILSLLNSYK</sequence>
<dbReference type="EnsemblMetazoa" id="GPAI038237-RA">
    <property type="protein sequence ID" value="GPAI038237-PA"/>
    <property type="gene ID" value="GPAI038237"/>
</dbReference>
<feature type="transmembrane region" description="Helical" evidence="1">
    <location>
        <begin position="93"/>
        <end position="114"/>
    </location>
</feature>
<keyword evidence="1" id="KW-0812">Transmembrane</keyword>
<keyword evidence="1" id="KW-1133">Transmembrane helix</keyword>
<dbReference type="AlphaFoldDB" id="A0A1B0A957"/>
<dbReference type="VEuPathDB" id="VectorBase:GPAI038237"/>